<evidence type="ECO:0000313" key="4">
    <source>
        <dbReference type="EMBL" id="CAG4999872.1"/>
    </source>
</evidence>
<evidence type="ECO:0000313" key="5">
    <source>
        <dbReference type="Proteomes" id="UP000680038"/>
    </source>
</evidence>
<keyword evidence="1" id="KW-0378">Hydrolase</keyword>
<gene>
    <name evidence="4" type="ORF">DYBT9275_02332</name>
</gene>
<dbReference type="PANTHER" id="PTHR47406">
    <property type="entry name" value="COAGULATION FACTOR 5/8 TYPE, C-TERMINAL"/>
    <property type="match status" value="1"/>
</dbReference>
<comment type="caution">
    <text evidence="4">The sequence shown here is derived from an EMBL/GenBank/DDBJ whole genome shotgun (WGS) entry which is preliminary data.</text>
</comment>
<proteinExistence type="predicted"/>
<dbReference type="PROSITE" id="PS51257">
    <property type="entry name" value="PROKAR_LIPOPROTEIN"/>
    <property type="match status" value="1"/>
</dbReference>
<evidence type="ECO:0000256" key="1">
    <source>
        <dbReference type="ARBA" id="ARBA00022801"/>
    </source>
</evidence>
<dbReference type="Proteomes" id="UP000680038">
    <property type="component" value="Unassembled WGS sequence"/>
</dbReference>
<protein>
    <recommendedName>
        <fullName evidence="3">Alpha glucuronidase N-terminal domain-containing protein</fullName>
    </recommendedName>
</protein>
<dbReference type="Pfam" id="PF03648">
    <property type="entry name" value="Glyco_hydro_67N"/>
    <property type="match status" value="1"/>
</dbReference>
<dbReference type="Gene3D" id="3.30.379.10">
    <property type="entry name" value="Chitobiase/beta-hexosaminidase domain 2-like"/>
    <property type="match status" value="1"/>
</dbReference>
<dbReference type="Pfam" id="PF16126">
    <property type="entry name" value="DUF4838"/>
    <property type="match status" value="1"/>
</dbReference>
<dbReference type="GO" id="GO:0045493">
    <property type="term" value="P:xylan catabolic process"/>
    <property type="evidence" value="ECO:0007669"/>
    <property type="project" value="InterPro"/>
</dbReference>
<dbReference type="InterPro" id="IPR029018">
    <property type="entry name" value="Hex-like_dom2"/>
</dbReference>
<keyword evidence="2" id="KW-0732">Signal</keyword>
<dbReference type="SUPFAM" id="SSF55545">
    <property type="entry name" value="beta-N-acetylhexosaminidase-like domain"/>
    <property type="match status" value="1"/>
</dbReference>
<dbReference type="AlphaFoldDB" id="A0A916JBF1"/>
<organism evidence="4 5">
    <name type="scientific">Dyadobacter helix</name>
    <dbReference type="NCBI Taxonomy" id="2822344"/>
    <lineage>
        <taxon>Bacteria</taxon>
        <taxon>Pseudomonadati</taxon>
        <taxon>Bacteroidota</taxon>
        <taxon>Cytophagia</taxon>
        <taxon>Cytophagales</taxon>
        <taxon>Spirosomataceae</taxon>
        <taxon>Dyadobacter</taxon>
    </lineage>
</organism>
<evidence type="ECO:0000256" key="2">
    <source>
        <dbReference type="SAM" id="SignalP"/>
    </source>
</evidence>
<dbReference type="PANTHER" id="PTHR47406:SF2">
    <property type="entry name" value="ALPHA GLUCURONIDASE N-TERMINAL DOMAIN-CONTAINING PROTEIN"/>
    <property type="match status" value="1"/>
</dbReference>
<feature type="chain" id="PRO_5036857820" description="Alpha glucuronidase N-terminal domain-containing protein" evidence="2">
    <location>
        <begin position="18"/>
        <end position="745"/>
    </location>
</feature>
<dbReference type="InterPro" id="IPR032287">
    <property type="entry name" value="DUF4838"/>
</dbReference>
<keyword evidence="5" id="KW-1185">Reference proteome</keyword>
<feature type="domain" description="Alpha glucuronidase N-terminal" evidence="3">
    <location>
        <begin position="37"/>
        <end position="125"/>
    </location>
</feature>
<sequence length="745" mass="84446">MKYLLLIFSLFSGFLFSGCSSGSKLISDGKSDYKIFVSDSASKPEHLAAAELQKYLEKVSGYKMEIVHEAKPEARLIYVGFKNAPEKLLKDINPGGFVNEEYLIRSDGDQLLIAGGGTRGTLYGVIGYLSDYLNCRWYTREVIKIPEQKTISLGKIEDRQKPTFVYREAWYHEAYDPAWAMHNRLNPSIKPLPDSLGGSYITHPFAHTAMQLVPSEKYFATHPEYFAEVKGKRLPGKHIQLCLTNAEVLKIATAQVFTWIREHPEVNVFSVDQSDGEGNCECTNCKAIDDREGSPSGSLLTFVNQIADTVGKVYPAIKIQTFAYAYTEVPPKTIRPRDNVTIRLCHYNYCSAHPMEGCENHKPFRDRFNEWKKISKRISIWDYYTDFSQYLMPFPNFESFKNDIKWYADRGVEGMFAQGNNVPENGGGEFSELRAWVISQLLWNADRDATALVDEFVSNVYGKAAPHISDYIKLLHEQVKPDSLHFSIWSQPTEVHYLGLKTIQKADSLFGLALKESEGDTSLTRRVELAYLPVLYTQLYFYSIGGTAYLSKEAMPAAFERFNKIIDRHRITAVGDMPETYGNLGKFIEKVKGADTFYTDWWIIGPFDNANGKGLSTVFGPEQKFDAQASYTGTAGSRVKWQKTEDATSGYIDFGKMFTRNEDVVAYAYRTLTLPEAKTMKFGVGSNDGVRVWINGKQVLDRPVSRKAEPNQDLISVPMDKGENTILVKVDQLKRAWGFYFTEIK</sequence>
<feature type="signal peptide" evidence="2">
    <location>
        <begin position="1"/>
        <end position="17"/>
    </location>
</feature>
<dbReference type="EMBL" id="CAJRAF010000002">
    <property type="protein sequence ID" value="CAG4999872.1"/>
    <property type="molecule type" value="Genomic_DNA"/>
</dbReference>
<dbReference type="InterPro" id="IPR005154">
    <property type="entry name" value="Glyco_hydro_67_aGlcAse_N"/>
</dbReference>
<accession>A0A916JBF1</accession>
<dbReference type="RefSeq" id="WP_215238976.1">
    <property type="nucleotide sequence ID" value="NZ_CAJRAF010000002.1"/>
</dbReference>
<name>A0A916JBF1_9BACT</name>
<reference evidence="4" key="1">
    <citation type="submission" date="2021-04" db="EMBL/GenBank/DDBJ databases">
        <authorList>
            <person name="Rodrigo-Torres L."/>
            <person name="Arahal R. D."/>
            <person name="Lucena T."/>
        </authorList>
    </citation>
    <scope>NUCLEOTIDE SEQUENCE</scope>
    <source>
        <strain evidence="4">CECT 9275</strain>
    </source>
</reference>
<dbReference type="GO" id="GO:0046559">
    <property type="term" value="F:alpha-glucuronidase activity"/>
    <property type="evidence" value="ECO:0007669"/>
    <property type="project" value="InterPro"/>
</dbReference>
<evidence type="ECO:0000259" key="3">
    <source>
        <dbReference type="Pfam" id="PF03648"/>
    </source>
</evidence>